<dbReference type="EMBL" id="BART01029684">
    <property type="protein sequence ID" value="GAH09641.1"/>
    <property type="molecule type" value="Genomic_DNA"/>
</dbReference>
<accession>X1CMI6</accession>
<dbReference type="SUPFAM" id="SSF64518">
    <property type="entry name" value="Phase 1 flagellin"/>
    <property type="match status" value="1"/>
</dbReference>
<proteinExistence type="predicted"/>
<dbReference type="AlphaFoldDB" id="X1CMI6"/>
<sequence>RLEASNISYTDILRDTEDIDVAETITNLKTEEYVYQMALATGARIMQVSPNGIS</sequence>
<protein>
    <submittedName>
        <fullName evidence="1">Uncharacterized protein</fullName>
    </submittedName>
</protein>
<reference evidence="1" key="1">
    <citation type="journal article" date="2014" name="Front. Microbiol.">
        <title>High frequency of phylogenetically diverse reductive dehalogenase-homologous genes in deep subseafloor sedimentary metagenomes.</title>
        <authorList>
            <person name="Kawai M."/>
            <person name="Futagami T."/>
            <person name="Toyoda A."/>
            <person name="Takaki Y."/>
            <person name="Nishi S."/>
            <person name="Hori S."/>
            <person name="Arai W."/>
            <person name="Tsubouchi T."/>
            <person name="Morono Y."/>
            <person name="Uchiyama I."/>
            <person name="Ito T."/>
            <person name="Fujiyama A."/>
            <person name="Inagaki F."/>
            <person name="Takami H."/>
        </authorList>
    </citation>
    <scope>NUCLEOTIDE SEQUENCE</scope>
    <source>
        <strain evidence="1">Expedition CK06-06</strain>
    </source>
</reference>
<feature type="non-terminal residue" evidence="1">
    <location>
        <position position="1"/>
    </location>
</feature>
<name>X1CMI6_9ZZZZ</name>
<evidence type="ECO:0000313" key="1">
    <source>
        <dbReference type="EMBL" id="GAH09641.1"/>
    </source>
</evidence>
<dbReference type="Gene3D" id="1.20.1330.10">
    <property type="entry name" value="f41 fragment of flagellin, N-terminal domain"/>
    <property type="match status" value="1"/>
</dbReference>
<comment type="caution">
    <text evidence="1">The sequence shown here is derived from an EMBL/GenBank/DDBJ whole genome shotgun (WGS) entry which is preliminary data.</text>
</comment>
<organism evidence="1">
    <name type="scientific">marine sediment metagenome</name>
    <dbReference type="NCBI Taxonomy" id="412755"/>
    <lineage>
        <taxon>unclassified sequences</taxon>
        <taxon>metagenomes</taxon>
        <taxon>ecological metagenomes</taxon>
    </lineage>
</organism>
<gene>
    <name evidence="1" type="ORF">S01H4_52032</name>
</gene>